<protein>
    <submittedName>
        <fullName evidence="1">Uncharacterized protein</fullName>
    </submittedName>
</protein>
<evidence type="ECO:0000313" key="2">
    <source>
        <dbReference type="Proteomes" id="UP000045285"/>
    </source>
</evidence>
<keyword evidence="2" id="KW-1185">Reference proteome</keyword>
<evidence type="ECO:0000313" key="1">
    <source>
        <dbReference type="EMBL" id="CDX20563.1"/>
    </source>
</evidence>
<dbReference type="EMBL" id="CCMZ01000026">
    <property type="protein sequence ID" value="CDX20563.1"/>
    <property type="molecule type" value="Genomic_DNA"/>
</dbReference>
<organism evidence="1 2">
    <name type="scientific">Mesorhizobium plurifarium</name>
    <dbReference type="NCBI Taxonomy" id="69974"/>
    <lineage>
        <taxon>Bacteria</taxon>
        <taxon>Pseudomonadati</taxon>
        <taxon>Pseudomonadota</taxon>
        <taxon>Alphaproteobacteria</taxon>
        <taxon>Hyphomicrobiales</taxon>
        <taxon>Phyllobacteriaceae</taxon>
        <taxon>Mesorhizobium</taxon>
    </lineage>
</organism>
<dbReference type="AlphaFoldDB" id="A0A090FNP1"/>
<gene>
    <name evidence="1" type="ORF">MPL3356_320036</name>
</gene>
<name>A0A090FNP1_MESPL</name>
<reference evidence="2" key="1">
    <citation type="submission" date="2014-08" db="EMBL/GenBank/DDBJ databases">
        <authorList>
            <person name="Moulin L."/>
        </authorList>
    </citation>
    <scope>NUCLEOTIDE SEQUENCE [LARGE SCALE GENOMIC DNA]</scope>
</reference>
<proteinExistence type="predicted"/>
<accession>A0A090FNP1</accession>
<dbReference type="Proteomes" id="UP000045285">
    <property type="component" value="Unassembled WGS sequence"/>
</dbReference>
<sequence length="107" mass="11898">MVLVLRRGVYVDIHLARHLCLGRFQRGNNDVVQPSLGLFAEIRNRGICILFLLARSFLAALNGFFEISHLIASDLPRHHAGPHISHGSAINKRLRSQCVAMRSATST</sequence>